<comment type="similarity">
    <text evidence="2">Belongs to the EccD/Snm4 family.</text>
</comment>
<feature type="transmembrane region" description="Helical" evidence="7">
    <location>
        <begin position="260"/>
        <end position="278"/>
    </location>
</feature>
<feature type="transmembrane region" description="Helical" evidence="7">
    <location>
        <begin position="416"/>
        <end position="437"/>
    </location>
</feature>
<feature type="transmembrane region" description="Helical" evidence="7">
    <location>
        <begin position="477"/>
        <end position="500"/>
    </location>
</feature>
<evidence type="ECO:0000256" key="6">
    <source>
        <dbReference type="ARBA" id="ARBA00023136"/>
    </source>
</evidence>
<evidence type="ECO:0000256" key="1">
    <source>
        <dbReference type="ARBA" id="ARBA00004651"/>
    </source>
</evidence>
<keyword evidence="5 7" id="KW-1133">Transmembrane helix</keyword>
<name>A0A846WRA9_9ACTN</name>
<dbReference type="RefSeq" id="WP_006372856.1">
    <property type="nucleotide sequence ID" value="NZ_JAAXPC010000014.1"/>
</dbReference>
<evidence type="ECO:0000256" key="5">
    <source>
        <dbReference type="ARBA" id="ARBA00022989"/>
    </source>
</evidence>
<evidence type="ECO:0000259" key="8">
    <source>
        <dbReference type="Pfam" id="PF19053"/>
    </source>
</evidence>
<evidence type="ECO:0000256" key="7">
    <source>
        <dbReference type="SAM" id="Phobius"/>
    </source>
</evidence>
<dbReference type="InterPro" id="IPR006707">
    <property type="entry name" value="T7SS_EccD"/>
</dbReference>
<feature type="transmembrane region" description="Helical" evidence="7">
    <location>
        <begin position="386"/>
        <end position="404"/>
    </location>
</feature>
<dbReference type="GO" id="GO:0005886">
    <property type="term" value="C:plasma membrane"/>
    <property type="evidence" value="ECO:0007669"/>
    <property type="project" value="UniProtKB-SubCell"/>
</dbReference>
<keyword evidence="3" id="KW-1003">Cell membrane</keyword>
<dbReference type="Pfam" id="PF19053">
    <property type="entry name" value="EccD"/>
    <property type="match status" value="1"/>
</dbReference>
<dbReference type="InterPro" id="IPR044049">
    <property type="entry name" value="EccD_transm"/>
</dbReference>
<proteinExistence type="inferred from homology"/>
<feature type="transmembrane region" description="Helical" evidence="7">
    <location>
        <begin position="175"/>
        <end position="196"/>
    </location>
</feature>
<sequence length="505" mass="53438">MTLPPSLQPLDDLEAESASEPELTRVTLLVGSLTLDVGVPGNVDIRAFMPDVLRLINDRLIAAAPIDGERLELFDDTPGLWTLAALGRPGVDDTHSLDEVGFREGDVLSVRRVGEHPPTMLFDDVEDEAVSNAAHLRTRMPEWGTARRRVAAFGVAGIATIGLLVLLLAGGNPPVYVPVAATAFAAGLIIFSAYTARGLSDEYATGATVACALPLVFAGSLRLLPGAVGSVTLPMAFGITALISFLAFQISGVNRSLHATVITLTVFLGVASVCWNLFDVTQRQVGAVLTVVAVIAVSIAPRLTITLAKLPVPPVPTAGEPIDDIDTRGEPTVHGVDAVTSRSVPTADGLNERIDRANAYLTGILVGSAITVVVGVYLSVDTSTGHFYWQATVFAALAAAVLCLRGRTHHDLRQAATMVGLGLLAALTIIVKSVLLLEDWAEYGFLLTVGLGILVFAAGVVAPRFEFSPIARRYVELLEYLLIGLIIPFAAWIMGIYGWVRGLDI</sequence>
<keyword evidence="6 7" id="KW-0472">Membrane</keyword>
<protein>
    <submittedName>
        <fullName evidence="9">Type VII secretion integral membrane protein EccD</fullName>
    </submittedName>
</protein>
<comment type="subcellular location">
    <subcellularLocation>
        <location evidence="1">Cell membrane</location>
        <topology evidence="1">Multi-pass membrane protein</topology>
    </subcellularLocation>
</comment>
<keyword evidence="4 7" id="KW-0812">Transmembrane</keyword>
<dbReference type="EMBL" id="JAAXPC010000014">
    <property type="protein sequence ID" value="NKY04059.1"/>
    <property type="molecule type" value="Genomic_DNA"/>
</dbReference>
<dbReference type="Proteomes" id="UP000563898">
    <property type="component" value="Unassembled WGS sequence"/>
</dbReference>
<organism evidence="9 10">
    <name type="scientific">Gordonia polyisoprenivorans</name>
    <dbReference type="NCBI Taxonomy" id="84595"/>
    <lineage>
        <taxon>Bacteria</taxon>
        <taxon>Bacillati</taxon>
        <taxon>Actinomycetota</taxon>
        <taxon>Actinomycetes</taxon>
        <taxon>Mycobacteriales</taxon>
        <taxon>Gordoniaceae</taxon>
        <taxon>Gordonia</taxon>
    </lineage>
</organism>
<feature type="transmembrane region" description="Helical" evidence="7">
    <location>
        <begin position="443"/>
        <end position="465"/>
    </location>
</feature>
<reference evidence="9 10" key="1">
    <citation type="submission" date="2020-04" db="EMBL/GenBank/DDBJ databases">
        <title>MicrobeNet Type strains.</title>
        <authorList>
            <person name="Nicholson A.C."/>
        </authorList>
    </citation>
    <scope>NUCLEOTIDE SEQUENCE [LARGE SCALE GENOMIC DNA]</scope>
    <source>
        <strain evidence="9 10">ATCC BAA-14</strain>
    </source>
</reference>
<comment type="caution">
    <text evidence="9">The sequence shown here is derived from an EMBL/GenBank/DDBJ whole genome shotgun (WGS) entry which is preliminary data.</text>
</comment>
<evidence type="ECO:0000256" key="2">
    <source>
        <dbReference type="ARBA" id="ARBA00006162"/>
    </source>
</evidence>
<evidence type="ECO:0000313" key="9">
    <source>
        <dbReference type="EMBL" id="NKY04059.1"/>
    </source>
</evidence>
<dbReference type="Gene3D" id="3.10.20.90">
    <property type="entry name" value="Phosphatidylinositol 3-kinase Catalytic Subunit, Chain A, domain 1"/>
    <property type="match status" value="1"/>
</dbReference>
<feature type="transmembrane region" description="Helical" evidence="7">
    <location>
        <begin position="150"/>
        <end position="169"/>
    </location>
</feature>
<dbReference type="AlphaFoldDB" id="A0A846WRA9"/>
<feature type="transmembrane region" description="Helical" evidence="7">
    <location>
        <begin position="359"/>
        <end position="380"/>
    </location>
</feature>
<dbReference type="Pfam" id="PF08817">
    <property type="entry name" value="YukD"/>
    <property type="match status" value="1"/>
</dbReference>
<dbReference type="PIRSF" id="PIRSF017804">
    <property type="entry name" value="Secretion_EccD1"/>
    <property type="match status" value="1"/>
</dbReference>
<feature type="domain" description="EccD-like transmembrane" evidence="8">
    <location>
        <begin position="149"/>
        <end position="503"/>
    </location>
</feature>
<gene>
    <name evidence="9" type="primary">eccD</name>
    <name evidence="9" type="ORF">HGA05_21040</name>
</gene>
<accession>A0A846WRA9</accession>
<feature type="transmembrane region" description="Helical" evidence="7">
    <location>
        <begin position="203"/>
        <end position="221"/>
    </location>
</feature>
<dbReference type="NCBIfam" id="TIGR03920">
    <property type="entry name" value="T7SS_EccD"/>
    <property type="match status" value="1"/>
</dbReference>
<evidence type="ECO:0000256" key="3">
    <source>
        <dbReference type="ARBA" id="ARBA00022475"/>
    </source>
</evidence>
<dbReference type="InterPro" id="IPR024962">
    <property type="entry name" value="YukD-like"/>
</dbReference>
<evidence type="ECO:0000256" key="4">
    <source>
        <dbReference type="ARBA" id="ARBA00022692"/>
    </source>
</evidence>
<evidence type="ECO:0000313" key="10">
    <source>
        <dbReference type="Proteomes" id="UP000563898"/>
    </source>
</evidence>
<feature type="transmembrane region" description="Helical" evidence="7">
    <location>
        <begin position="227"/>
        <end position="248"/>
    </location>
</feature>
<feature type="transmembrane region" description="Helical" evidence="7">
    <location>
        <begin position="284"/>
        <end position="303"/>
    </location>
</feature>